<evidence type="ECO:0000313" key="2">
    <source>
        <dbReference type="EMBL" id="PFX31174.1"/>
    </source>
</evidence>
<feature type="region of interest" description="Disordered" evidence="1">
    <location>
        <begin position="311"/>
        <end position="351"/>
    </location>
</feature>
<dbReference type="CDD" id="cd09275">
    <property type="entry name" value="RNase_HI_RT_DIRS1"/>
    <property type="match status" value="1"/>
</dbReference>
<dbReference type="PANTHER" id="PTHR33066">
    <property type="entry name" value="INTEGRASE_SAM-LIKE_N DOMAIN-CONTAINING PROTEIN"/>
    <property type="match status" value="1"/>
</dbReference>
<feature type="region of interest" description="Disordered" evidence="1">
    <location>
        <begin position="38"/>
        <end position="67"/>
    </location>
</feature>
<organism evidence="2 3">
    <name type="scientific">Stylophora pistillata</name>
    <name type="common">Smooth cauliflower coral</name>
    <dbReference type="NCBI Taxonomy" id="50429"/>
    <lineage>
        <taxon>Eukaryota</taxon>
        <taxon>Metazoa</taxon>
        <taxon>Cnidaria</taxon>
        <taxon>Anthozoa</taxon>
        <taxon>Hexacorallia</taxon>
        <taxon>Scleractinia</taxon>
        <taxon>Astrocoeniina</taxon>
        <taxon>Pocilloporidae</taxon>
        <taxon>Stylophora</taxon>
    </lineage>
</organism>
<proteinExistence type="predicted"/>
<keyword evidence="3" id="KW-1185">Reference proteome</keyword>
<dbReference type="Proteomes" id="UP000225706">
    <property type="component" value="Unassembled WGS sequence"/>
</dbReference>
<dbReference type="OrthoDB" id="2371919at2759"/>
<accession>A0A2B4SKG2</accession>
<sequence>MTWFPAGTHLAGSICSSRENKVTETLKRALPDILRNAFMTDPDGSQANEVGAHPQPKKAKADDRETPVSVVSSRSDKYYAPAQETTISEELTSFLKSAFTKQLSEEVCTNLMEQYPDIKGTNDFLVSPVIQSGIKEDIKPVHGLSRTKDMLTFDEGLAATQAPFISVVRPLVSALQALEPAGEVNVDEDEPSGPDPDHIRALIEDAIVLLGNAHCRLNSWRQQRFTEYLIDVGKCTLKDHIPADKHFFPKKFHNVIKEEHDHANTNRKLVAQPIKPQRFFSARGRFQPHKSFRDQPFRDQFLQHSSFGRQHRNDSFRKHPTTNGKNKPYWARRGSHAKQVQDGGSGSSTQTYPIRRLHDEVRSPRRISFGTNSRQSREIPTVCLPRHNLRIPMPTIRVIQRPQDFHETVKTSHNTATETRNSDSDIPRRYAYPGPESRETVVNLSECCRSVTTSWFSHQAGEMLSSSLPVSRVPGILDKFQGDDASRSKRETPKSPIRVQECAQQSLVDTERTLCSTRQDESLFASGSDTGSLALSCITEETYQQRSPEQRLLQQNANLSHKRFAERPPVVDLDKDSSVQQIPNLPTTVRQDRLHRCVQTRMGSSLQWTHNGGQWDIQESRQHINILELRAALLGIRSFLMSQVKIPQHIALQMDNSTAVAYVNKRGGTRSSMLAALAVEIWNKGTWITAQHLPGVHNVDADWASRHFNERTEWTLDRAIFIRIVTKYYTPHRLSLPRYVSRHPDPGAMGIDAMTLQWNKWTSFIHSCTDCDAASNSQEDTRGSGNLSTNSSQLAGPFLVSVTTGDVSGHPCHSSNVGEESVSTVRPGSVTPIVENNEASGMASFREPCRAVGLPPQVCDILMASWREGTKKRYEGIDAQYTGHSTRAAATSMAADSGVPLEDIIAAELVISNNLQKLLSQAYPKE</sequence>
<evidence type="ECO:0000313" key="3">
    <source>
        <dbReference type="Proteomes" id="UP000225706"/>
    </source>
</evidence>
<evidence type="ECO:0000256" key="1">
    <source>
        <dbReference type="SAM" id="MobiDB-lite"/>
    </source>
</evidence>
<protein>
    <submittedName>
        <fullName evidence="2">Uncharacterized protein</fullName>
    </submittedName>
</protein>
<reference evidence="3" key="1">
    <citation type="journal article" date="2017" name="bioRxiv">
        <title>Comparative analysis of the genomes of Stylophora pistillata and Acropora digitifera provides evidence for extensive differences between species of corals.</title>
        <authorList>
            <person name="Voolstra C.R."/>
            <person name="Li Y."/>
            <person name="Liew Y.J."/>
            <person name="Baumgarten S."/>
            <person name="Zoccola D."/>
            <person name="Flot J.-F."/>
            <person name="Tambutte S."/>
            <person name="Allemand D."/>
            <person name="Aranda M."/>
        </authorList>
    </citation>
    <scope>NUCLEOTIDE SEQUENCE [LARGE SCALE GENOMIC DNA]</scope>
</reference>
<dbReference type="PANTHER" id="PTHR33066:SF2">
    <property type="entry name" value="FILAGGRIN-2-LIKE"/>
    <property type="match status" value="1"/>
</dbReference>
<dbReference type="EMBL" id="LSMT01000039">
    <property type="protein sequence ID" value="PFX31174.1"/>
    <property type="molecule type" value="Genomic_DNA"/>
</dbReference>
<feature type="region of interest" description="Disordered" evidence="1">
    <location>
        <begin position="408"/>
        <end position="434"/>
    </location>
</feature>
<name>A0A2B4SKG2_STYPI</name>
<comment type="caution">
    <text evidence="2">The sequence shown here is derived from an EMBL/GenBank/DDBJ whole genome shotgun (WGS) entry which is preliminary data.</text>
</comment>
<dbReference type="AlphaFoldDB" id="A0A2B4SKG2"/>
<gene>
    <name evidence="2" type="ORF">AWC38_SpisGene4003</name>
</gene>